<dbReference type="OrthoDB" id="2190227at2"/>
<feature type="chain" id="PRO_5039623560" evidence="3">
    <location>
        <begin position="20"/>
        <end position="202"/>
    </location>
</feature>
<evidence type="ECO:0000256" key="3">
    <source>
        <dbReference type="SAM" id="SignalP"/>
    </source>
</evidence>
<dbReference type="HOGENOM" id="CLU_120878_0_0_9"/>
<protein>
    <submittedName>
        <fullName evidence="5">Lipoprotein</fullName>
    </submittedName>
</protein>
<sequence>MKKILSLGFVGLCMVTLTACGGSSDSSSKKESASTEKVEKVEKNENDEEKGFFKDDIFGINNTVYKITGSEVVNGAGDTRVLAINFDFTNNSEEPKDMLDIIMYVHGTQETDNTVEDLMPGSLAYSETPTDLDNRSDLTHTKIKPGATVQGVKLIQLVNDSPVTVTFSNIGFNEVGKKYMKFNKNSLRAFLFNGNKYLRRKI</sequence>
<evidence type="ECO:0000256" key="2">
    <source>
        <dbReference type="SAM" id="MobiDB-lite"/>
    </source>
</evidence>
<dbReference type="EMBL" id="HE999757">
    <property type="protein sequence ID" value="CCO11615.2"/>
    <property type="molecule type" value="Genomic_DNA"/>
</dbReference>
<evidence type="ECO:0000313" key="5">
    <source>
        <dbReference type="EMBL" id="CCO11615.2"/>
    </source>
</evidence>
<dbReference type="PROSITE" id="PS51257">
    <property type="entry name" value="PROKAR_LIPOPROTEIN"/>
    <property type="match status" value="1"/>
</dbReference>
<dbReference type="Pfam" id="PF16729">
    <property type="entry name" value="DUF5067"/>
    <property type="match status" value="1"/>
</dbReference>
<feature type="signal peptide" evidence="3">
    <location>
        <begin position="1"/>
        <end position="19"/>
    </location>
</feature>
<evidence type="ECO:0000259" key="4">
    <source>
        <dbReference type="Pfam" id="PF16729"/>
    </source>
</evidence>
<feature type="compositionally biased region" description="Basic and acidic residues" evidence="2">
    <location>
        <begin position="27"/>
        <end position="46"/>
    </location>
</feature>
<feature type="domain" description="DUF5067" evidence="4">
    <location>
        <begin position="39"/>
        <end position="169"/>
    </location>
</feature>
<evidence type="ECO:0000313" key="6">
    <source>
        <dbReference type="Proteomes" id="UP000000212"/>
    </source>
</evidence>
<keyword evidence="5" id="KW-0449">Lipoprotein</keyword>
<accession>K8E4X2</accession>
<dbReference type="eggNOG" id="ENOG5033INI">
    <property type="taxonomic scope" value="Bacteria"/>
</dbReference>
<dbReference type="AlphaFoldDB" id="K8E4X2"/>
<organism evidence="5 6">
    <name type="scientific">Carnobacterium maltaromaticum LMA28</name>
    <dbReference type="NCBI Taxonomy" id="1234679"/>
    <lineage>
        <taxon>Bacteria</taxon>
        <taxon>Bacillati</taxon>
        <taxon>Bacillota</taxon>
        <taxon>Bacilli</taxon>
        <taxon>Lactobacillales</taxon>
        <taxon>Carnobacteriaceae</taxon>
        <taxon>Carnobacterium</taxon>
    </lineage>
</organism>
<evidence type="ECO:0000256" key="1">
    <source>
        <dbReference type="ARBA" id="ARBA00022729"/>
    </source>
</evidence>
<dbReference type="InterPro" id="IPR029050">
    <property type="entry name" value="Immunoprotect_excell_Ig-like"/>
</dbReference>
<dbReference type="KEGG" id="cml:BN424_2175"/>
<dbReference type="Proteomes" id="UP000000212">
    <property type="component" value="Chromosome"/>
</dbReference>
<keyword evidence="1 3" id="KW-0732">Signal</keyword>
<keyword evidence="6" id="KW-1185">Reference proteome</keyword>
<reference evidence="6" key="1">
    <citation type="journal article" date="2013" name="Genome Announc.">
        <title>Complete Chromosome Sequence of Carnobacterium maltaromaticum LMA 28.</title>
        <authorList>
            <person name="Cailliez-Grimal C."/>
            <person name="Chaillou S."/>
            <person name="Anba-Mondoloni J."/>
            <person name="Loux V."/>
            <person name="Afzal M.I."/>
            <person name="Rahman A."/>
            <person name="Kergourlay G."/>
            <person name="Champomier-Verges M.C."/>
            <person name="Zagorec M."/>
            <person name="Dalgaard P."/>
            <person name="Leisner J.J."/>
            <person name="Prevost H."/>
            <person name="Revol-Junelles A.M."/>
            <person name="Borges F."/>
        </authorList>
    </citation>
    <scope>NUCLEOTIDE SEQUENCE</scope>
    <source>
        <strain evidence="6">LMA28</strain>
    </source>
</reference>
<dbReference type="STRING" id="1234679.BN424_2175"/>
<dbReference type="Gene3D" id="2.60.40.1240">
    <property type="match status" value="1"/>
</dbReference>
<gene>
    <name evidence="5" type="ORF">BN424_2175</name>
</gene>
<feature type="region of interest" description="Disordered" evidence="2">
    <location>
        <begin position="21"/>
        <end position="46"/>
    </location>
</feature>
<dbReference type="InterPro" id="IPR031989">
    <property type="entry name" value="DUF5067"/>
</dbReference>
<proteinExistence type="predicted"/>
<name>K8E4X2_CARML</name>
<dbReference type="RefSeq" id="WP_016356500.1">
    <property type="nucleotide sequence ID" value="NC_019425.2"/>
</dbReference>